<evidence type="ECO:0000256" key="2">
    <source>
        <dbReference type="ARBA" id="ARBA00012652"/>
    </source>
</evidence>
<dbReference type="GO" id="GO:0016787">
    <property type="term" value="F:hydrolase activity"/>
    <property type="evidence" value="ECO:0007669"/>
    <property type="project" value="UniProtKB-KW"/>
</dbReference>
<keyword evidence="3 9" id="KW-0378">Hydrolase</keyword>
<dbReference type="InterPro" id="IPR008902">
    <property type="entry name" value="Rhamnosid_concanavalin"/>
</dbReference>
<dbReference type="Pfam" id="PF17389">
    <property type="entry name" value="Bac_rhamnosid6H"/>
    <property type="match status" value="1"/>
</dbReference>
<evidence type="ECO:0000256" key="3">
    <source>
        <dbReference type="ARBA" id="ARBA00022801"/>
    </source>
</evidence>
<organism evidence="9 10">
    <name type="scientific">Nocardia testacea</name>
    <dbReference type="NCBI Taxonomy" id="248551"/>
    <lineage>
        <taxon>Bacteria</taxon>
        <taxon>Bacillati</taxon>
        <taxon>Actinomycetota</taxon>
        <taxon>Actinomycetes</taxon>
        <taxon>Mycobacteriales</taxon>
        <taxon>Nocardiaceae</taxon>
        <taxon>Nocardia</taxon>
    </lineage>
</organism>
<proteinExistence type="predicted"/>
<evidence type="ECO:0000313" key="10">
    <source>
        <dbReference type="Proteomes" id="UP001611494"/>
    </source>
</evidence>
<keyword evidence="10" id="KW-1185">Reference proteome</keyword>
<dbReference type="SUPFAM" id="SSF48208">
    <property type="entry name" value="Six-hairpin glycosidases"/>
    <property type="match status" value="1"/>
</dbReference>
<feature type="domain" description="Alpha-L-rhamnosidase concanavalin-like" evidence="5">
    <location>
        <begin position="313"/>
        <end position="416"/>
    </location>
</feature>
<dbReference type="InterPro" id="IPR035396">
    <property type="entry name" value="Bac_rhamnosid6H"/>
</dbReference>
<accession>A0ABW7VYU8</accession>
<feature type="domain" description="Alpha-L-rhamnosidase six-hairpin glycosidase" evidence="7">
    <location>
        <begin position="422"/>
        <end position="791"/>
    </location>
</feature>
<evidence type="ECO:0000259" key="6">
    <source>
        <dbReference type="Pfam" id="PF08531"/>
    </source>
</evidence>
<dbReference type="Pfam" id="PF17390">
    <property type="entry name" value="Bac_rhamnosid_C"/>
    <property type="match status" value="1"/>
</dbReference>
<dbReference type="EMBL" id="JBIRYL010000004">
    <property type="protein sequence ID" value="MFI2231712.1"/>
    <property type="molecule type" value="Genomic_DNA"/>
</dbReference>
<dbReference type="Pfam" id="PF25788">
    <property type="entry name" value="Ig_Rha78A_N"/>
    <property type="match status" value="1"/>
</dbReference>
<dbReference type="Gene3D" id="1.50.10.10">
    <property type="match status" value="1"/>
</dbReference>
<dbReference type="Gene3D" id="2.60.40.10">
    <property type="entry name" value="Immunoglobulins"/>
    <property type="match status" value="1"/>
</dbReference>
<dbReference type="Gene3D" id="2.60.120.260">
    <property type="entry name" value="Galactose-binding domain-like"/>
    <property type="match status" value="2"/>
</dbReference>
<dbReference type="InterPro" id="IPR012341">
    <property type="entry name" value="6hp_glycosidase-like_sf"/>
</dbReference>
<reference evidence="9 10" key="1">
    <citation type="submission" date="2024-10" db="EMBL/GenBank/DDBJ databases">
        <title>The Natural Products Discovery Center: Release of the First 8490 Sequenced Strains for Exploring Actinobacteria Biosynthetic Diversity.</title>
        <authorList>
            <person name="Kalkreuter E."/>
            <person name="Kautsar S.A."/>
            <person name="Yang D."/>
            <person name="Bader C.D."/>
            <person name="Teijaro C.N."/>
            <person name="Fluegel L."/>
            <person name="Davis C.M."/>
            <person name="Simpson J.R."/>
            <person name="Lauterbach L."/>
            <person name="Steele A.D."/>
            <person name="Gui C."/>
            <person name="Meng S."/>
            <person name="Li G."/>
            <person name="Viehrig K."/>
            <person name="Ye F."/>
            <person name="Su P."/>
            <person name="Kiefer A.F."/>
            <person name="Nichols A."/>
            <person name="Cepeda A.J."/>
            <person name="Yan W."/>
            <person name="Fan B."/>
            <person name="Jiang Y."/>
            <person name="Adhikari A."/>
            <person name="Zheng C.-J."/>
            <person name="Schuster L."/>
            <person name="Cowan T.M."/>
            <person name="Smanski M.J."/>
            <person name="Chevrette M.G."/>
            <person name="De Carvalho L.P.S."/>
            <person name="Shen B."/>
        </authorList>
    </citation>
    <scope>NUCLEOTIDE SEQUENCE [LARGE SCALE GENOMIC DNA]</scope>
    <source>
        <strain evidence="9 10">NPDC019377</strain>
    </source>
</reference>
<gene>
    <name evidence="9" type="ORF">ACH49Z_17855</name>
</gene>
<dbReference type="Pfam" id="PF05592">
    <property type="entry name" value="Bac_rhamnosid"/>
    <property type="match status" value="1"/>
</dbReference>
<comment type="catalytic activity">
    <reaction evidence="1">
        <text>Hydrolysis of terminal non-reducing alpha-L-rhamnose residues in alpha-L-rhamnosides.</text>
        <dbReference type="EC" id="3.2.1.40"/>
    </reaction>
</comment>
<sequence length="877" mass="95683">MPGEPPVTDLRVDGLDGPLGLGNARPVFRWRVTGAVGQGAAEVEVGPEAGFDAGARWWSSGRVVSARPFGLRYAGPPLPARQPMCWRVRVWRADGTETGWSAPARFETGMSAAGWCGRWITAPDPVAPATWYLRTEVALPGPVARARAYATALGWYRLLINGVDLTGPALVPRWTPFHDRVEYQTYDATASLRPGVNVVGVIVSEGRFRGRLGGLSRPARYGDLLAALLHLDIELADGQRVTVGTDESWTASRGPIRSSDPKHGERVDLRIPDPLGTPGARRVQVLEPHGRRLIAEDVERVTEIARLPATISRTPSGVVLVDFGQNFSGVAEILLDGAPGDRVVLSYSEVLTPEGELDTTYLGDRDPARWFQRDEIVLDGTPVRYRPTGTIHGFRYLTVEGLPEPPAAADVEGIVLSTALPETGRFTCSDSALERLHANVVWSMRSNFTDTPSDCPTRERSGWTGDIQVFAPTAAILADVGPYLRRYLANLAAEQLPDGRVPVVIPTEAAPGRIGLPERLFRAMSSSTGWGDAAVILPWTLYWYYGDEDVLDRQYPSARAWVEYLAHRAATRRGLARRFGRRTGPRERYILDAGFHFGEWLRPGESLAAQLRDAVLAPRAAVATAYLAHSAQLLGRIAAVLDKRADAERYTELAHHARTAWNAAFVRGDGSRIGDDNQDDYVRALSFDLLPTDQRAAALSRLAELVETAGDHLGTGFLSTAMLLPTLSRNGRPDLAHRILRQTSPPSWRAQIDRGATTLWETWDGYDGTGKAHRSHNHYALGAVAGWLHEDLAGLRPAAPGYARIRINPTPGGGLTHASSSVCTPYGPATSTWRIERGQLHLVAHIPPGTTAEVITPHGDNIQTGGGTHEWKWLLQR</sequence>
<dbReference type="Gene3D" id="2.60.420.10">
    <property type="entry name" value="Maltose phosphorylase, domain 3"/>
    <property type="match status" value="1"/>
</dbReference>
<dbReference type="RefSeq" id="WP_397063023.1">
    <property type="nucleotide sequence ID" value="NZ_JBIRYL010000004.1"/>
</dbReference>
<dbReference type="InterPro" id="IPR013783">
    <property type="entry name" value="Ig-like_fold"/>
</dbReference>
<dbReference type="InterPro" id="IPR035398">
    <property type="entry name" value="Bac_rhamnosid_C"/>
</dbReference>
<dbReference type="PANTHER" id="PTHR33307">
    <property type="entry name" value="ALPHA-RHAMNOSIDASE (EUROFUNG)"/>
    <property type="match status" value="1"/>
</dbReference>
<name>A0ABW7VYU8_9NOCA</name>
<feature type="region of interest" description="Disordered" evidence="4">
    <location>
        <begin position="246"/>
        <end position="265"/>
    </location>
</feature>
<dbReference type="InterPro" id="IPR013737">
    <property type="entry name" value="Bac_rhamnosid_N"/>
</dbReference>
<feature type="domain" description="Alpha-L-rhamnosidase C-terminal" evidence="8">
    <location>
        <begin position="794"/>
        <end position="861"/>
    </location>
</feature>
<evidence type="ECO:0000259" key="8">
    <source>
        <dbReference type="Pfam" id="PF17390"/>
    </source>
</evidence>
<dbReference type="PIRSF" id="PIRSF010631">
    <property type="entry name" value="A-rhamnsds"/>
    <property type="match status" value="1"/>
</dbReference>
<feature type="domain" description="Bacterial alpha-L-rhamnosidase N-terminal" evidence="6">
    <location>
        <begin position="143"/>
        <end position="271"/>
    </location>
</feature>
<protein>
    <recommendedName>
        <fullName evidence="2">alpha-L-rhamnosidase</fullName>
        <ecNumber evidence="2">3.2.1.40</ecNumber>
    </recommendedName>
</protein>
<dbReference type="InterPro" id="IPR016007">
    <property type="entry name" value="Alpha_rhamnosid"/>
</dbReference>
<evidence type="ECO:0000256" key="1">
    <source>
        <dbReference type="ARBA" id="ARBA00001445"/>
    </source>
</evidence>
<evidence type="ECO:0000259" key="7">
    <source>
        <dbReference type="Pfam" id="PF17389"/>
    </source>
</evidence>
<dbReference type="Pfam" id="PF08531">
    <property type="entry name" value="Bac_rhamnosid_N"/>
    <property type="match status" value="1"/>
</dbReference>
<comment type="caution">
    <text evidence="9">The sequence shown here is derived from an EMBL/GenBank/DDBJ whole genome shotgun (WGS) entry which is preliminary data.</text>
</comment>
<dbReference type="PANTHER" id="PTHR33307:SF6">
    <property type="entry name" value="ALPHA-RHAMNOSIDASE (EUROFUNG)-RELATED"/>
    <property type="match status" value="1"/>
</dbReference>
<dbReference type="Proteomes" id="UP001611494">
    <property type="component" value="Unassembled WGS sequence"/>
</dbReference>
<evidence type="ECO:0000313" key="9">
    <source>
        <dbReference type="EMBL" id="MFI2231712.1"/>
    </source>
</evidence>
<evidence type="ECO:0000256" key="4">
    <source>
        <dbReference type="SAM" id="MobiDB-lite"/>
    </source>
</evidence>
<dbReference type="EC" id="3.2.1.40" evidence="2"/>
<evidence type="ECO:0000259" key="5">
    <source>
        <dbReference type="Pfam" id="PF05592"/>
    </source>
</evidence>
<dbReference type="InterPro" id="IPR008928">
    <property type="entry name" value="6-hairpin_glycosidase_sf"/>
</dbReference>